<evidence type="ECO:0000256" key="7">
    <source>
        <dbReference type="PROSITE-ProRule" id="PRU01172"/>
    </source>
</evidence>
<dbReference type="SUPFAM" id="SSF56436">
    <property type="entry name" value="C-type lectin-like"/>
    <property type="match status" value="1"/>
</dbReference>
<feature type="disulfide bond" evidence="6">
    <location>
        <begin position="525"/>
        <end position="543"/>
    </location>
</feature>
<dbReference type="SUPFAM" id="SSF49899">
    <property type="entry name" value="Concanavalin A-like lectins/glucanases"/>
    <property type="match status" value="1"/>
</dbReference>
<dbReference type="InterPro" id="IPR006202">
    <property type="entry name" value="Neur_chan_lig-bd"/>
</dbReference>
<dbReference type="SMART" id="SM00159">
    <property type="entry name" value="PTX"/>
    <property type="match status" value="1"/>
</dbReference>
<dbReference type="Pfam" id="PF02931">
    <property type="entry name" value="Neur_chan_LBD"/>
    <property type="match status" value="1"/>
</dbReference>
<dbReference type="Pfam" id="PF00057">
    <property type="entry name" value="Ldl_recept_a"/>
    <property type="match status" value="1"/>
</dbReference>
<evidence type="ECO:0000256" key="2">
    <source>
        <dbReference type="ARBA" id="ARBA00022723"/>
    </source>
</evidence>
<dbReference type="Pfam" id="PF00354">
    <property type="entry name" value="Pentaxin"/>
    <property type="match status" value="1"/>
</dbReference>
<keyword evidence="3" id="KW-0106">Calcium</keyword>
<dbReference type="PANTHER" id="PTHR19277:SF125">
    <property type="entry name" value="B6"/>
    <property type="match status" value="1"/>
</dbReference>
<dbReference type="InterPro" id="IPR051360">
    <property type="entry name" value="Neuronal_Pentraxin_Related"/>
</dbReference>
<gene>
    <name evidence="9" type="ORF">SK128_026843</name>
</gene>
<evidence type="ECO:0000256" key="1">
    <source>
        <dbReference type="ARBA" id="ARBA00001913"/>
    </source>
</evidence>
<keyword evidence="4 6" id="KW-1015">Disulfide bond</keyword>
<evidence type="ECO:0000256" key="4">
    <source>
        <dbReference type="ARBA" id="ARBA00023157"/>
    </source>
</evidence>
<dbReference type="GO" id="GO:0046872">
    <property type="term" value="F:metal ion binding"/>
    <property type="evidence" value="ECO:0007669"/>
    <property type="project" value="UniProtKB-KW"/>
</dbReference>
<reference evidence="9 10" key="1">
    <citation type="submission" date="2023-11" db="EMBL/GenBank/DDBJ databases">
        <title>Halocaridina rubra genome assembly.</title>
        <authorList>
            <person name="Smith C."/>
        </authorList>
    </citation>
    <scope>NUCLEOTIDE SEQUENCE [LARGE SCALE GENOMIC DNA]</scope>
    <source>
        <strain evidence="9">EP-1</strain>
        <tissue evidence="9">Whole</tissue>
    </source>
</reference>
<evidence type="ECO:0000313" key="9">
    <source>
        <dbReference type="EMBL" id="KAK7067753.1"/>
    </source>
</evidence>
<evidence type="ECO:0000313" key="10">
    <source>
        <dbReference type="Proteomes" id="UP001381693"/>
    </source>
</evidence>
<feature type="disulfide bond" evidence="6">
    <location>
        <begin position="537"/>
        <end position="552"/>
    </location>
</feature>
<keyword evidence="2" id="KW-0479">Metal-binding</keyword>
<comment type="cofactor">
    <cofactor evidence="1">
        <name>Ca(2+)</name>
        <dbReference type="ChEBI" id="CHEBI:29108"/>
    </cofactor>
</comment>
<dbReference type="CDD" id="cd00112">
    <property type="entry name" value="LDLa"/>
    <property type="match status" value="1"/>
</dbReference>
<dbReference type="InterPro" id="IPR016187">
    <property type="entry name" value="CTDL_fold"/>
</dbReference>
<dbReference type="InterPro" id="IPR036055">
    <property type="entry name" value="LDL_receptor-like_sf"/>
</dbReference>
<dbReference type="InterPro" id="IPR001759">
    <property type="entry name" value="PTX_dom"/>
</dbReference>
<dbReference type="GO" id="GO:0016020">
    <property type="term" value="C:membrane"/>
    <property type="evidence" value="ECO:0007669"/>
    <property type="project" value="InterPro"/>
</dbReference>
<dbReference type="PROSITE" id="PS50068">
    <property type="entry name" value="LDLRA_2"/>
    <property type="match status" value="1"/>
</dbReference>
<accession>A0AAN8WRW9</accession>
<feature type="domain" description="Pentraxin (PTX)" evidence="8">
    <location>
        <begin position="62"/>
        <end position="278"/>
    </location>
</feature>
<dbReference type="SMART" id="SM00192">
    <property type="entry name" value="LDLa"/>
    <property type="match status" value="1"/>
</dbReference>
<dbReference type="SUPFAM" id="SSF57424">
    <property type="entry name" value="LDL receptor-like module"/>
    <property type="match status" value="1"/>
</dbReference>
<dbReference type="PROSITE" id="PS51828">
    <property type="entry name" value="PTX_2"/>
    <property type="match status" value="1"/>
</dbReference>
<organism evidence="9 10">
    <name type="scientific">Halocaridina rubra</name>
    <name type="common">Hawaiian red shrimp</name>
    <dbReference type="NCBI Taxonomy" id="373956"/>
    <lineage>
        <taxon>Eukaryota</taxon>
        <taxon>Metazoa</taxon>
        <taxon>Ecdysozoa</taxon>
        <taxon>Arthropoda</taxon>
        <taxon>Crustacea</taxon>
        <taxon>Multicrustacea</taxon>
        <taxon>Malacostraca</taxon>
        <taxon>Eumalacostraca</taxon>
        <taxon>Eucarida</taxon>
        <taxon>Decapoda</taxon>
        <taxon>Pleocyemata</taxon>
        <taxon>Caridea</taxon>
        <taxon>Atyoidea</taxon>
        <taxon>Atyidae</taxon>
        <taxon>Halocaridina</taxon>
    </lineage>
</organism>
<name>A0AAN8WRW9_HALRR</name>
<evidence type="ECO:0000256" key="6">
    <source>
        <dbReference type="PROSITE-ProRule" id="PRU00124"/>
    </source>
</evidence>
<evidence type="ECO:0000259" key="8">
    <source>
        <dbReference type="PROSITE" id="PS51828"/>
    </source>
</evidence>
<dbReference type="InterPro" id="IPR036734">
    <property type="entry name" value="Neur_chan_lig-bd_sf"/>
</dbReference>
<dbReference type="EMBL" id="JAXCGZ010017760">
    <property type="protein sequence ID" value="KAK7067753.1"/>
    <property type="molecule type" value="Genomic_DNA"/>
</dbReference>
<dbReference type="AlphaFoldDB" id="A0AAN8WRW9"/>
<dbReference type="SUPFAM" id="SSF63712">
    <property type="entry name" value="Nicotinic receptor ligand binding domain-like"/>
    <property type="match status" value="1"/>
</dbReference>
<feature type="disulfide bond" evidence="6">
    <location>
        <begin position="518"/>
        <end position="530"/>
    </location>
</feature>
<evidence type="ECO:0000256" key="5">
    <source>
        <dbReference type="ARBA" id="ARBA00023180"/>
    </source>
</evidence>
<sequence length="676" mass="76867">MVRYGVLADQNACSNAEDETGGKSTNIFARSSNSPKKSLKCLVTHLSCLLIICATADAIVNSVTQISFQEDGPVSNSTFLKYLGIFPELTQLTICFRMYLLQARQEIAVISYSQRDFDNELSIGFDYERQVLMLACCNRSWFMDAKANVYLRHWTSLCITMDHMNRRHEVTQDSILIAGRNDDGLTTQMTKIRGGGQLYIGQEQDTHGGGFNEFQSFRGFLVDLRIYDHVLSSSELSRYTTCQMMDTTTLPIVDFDDIYSQFTISHAEHEVGITKAFCNDKEYVNLVFPERRLFREGDLLCRTVGGNMKVPRNAEDNRKLYEMSKPHAKTCGESLADTLWLGVMGNTTSGKWYDISNKKEPFFRNFDRNGGGQVEEPQLCVAFKGSTDIVESAFAVWVPRKCDLERCVACHFTVLPFVRIRGLCGKSEFDRRYFLVSSENGVDFVGLYYSIIVKHQPQSNISSSGDFGNWTMIRLDKPSIKATLRMKSPTHYPTGLNNWEVENDICGQKEVQLRMTSCSDQQFSCNDGTCIPLPKRCNMEANCEDGSDEIDCNFLVLPEGYDNKTPPPRHDPSSPVNVSLHVTMFSVRSFDITGFKFVCEMEVRLSWNDTRLKFHHLNEADSLNTIHLEEENKPWMPTVEYLGDAYTTSDIQERRSFLIAHRATVPLSDDDQRLVE</sequence>
<dbReference type="PANTHER" id="PTHR19277">
    <property type="entry name" value="PENTRAXIN"/>
    <property type="match status" value="1"/>
</dbReference>
<dbReference type="InterPro" id="IPR013320">
    <property type="entry name" value="ConA-like_dom_sf"/>
</dbReference>
<dbReference type="Gene3D" id="3.10.100.10">
    <property type="entry name" value="Mannose-Binding Protein A, subunit A"/>
    <property type="match status" value="1"/>
</dbReference>
<keyword evidence="5" id="KW-0325">Glycoprotein</keyword>
<dbReference type="InterPro" id="IPR023415">
    <property type="entry name" value="LDLR_class-A_CS"/>
</dbReference>
<evidence type="ECO:0000256" key="3">
    <source>
        <dbReference type="ARBA" id="ARBA00022837"/>
    </source>
</evidence>
<dbReference type="Proteomes" id="UP001381693">
    <property type="component" value="Unassembled WGS sequence"/>
</dbReference>
<protein>
    <recommendedName>
        <fullName evidence="8">Pentraxin (PTX) domain-containing protein</fullName>
    </recommendedName>
</protein>
<comment type="caution">
    <text evidence="7">Lacks conserved residue(s) required for the propagation of feature annotation.</text>
</comment>
<dbReference type="Gene3D" id="2.70.170.10">
    <property type="entry name" value="Neurotransmitter-gated ion-channel ligand-binding domain"/>
    <property type="match status" value="1"/>
</dbReference>
<dbReference type="PRINTS" id="PR00895">
    <property type="entry name" value="PENTAXIN"/>
</dbReference>
<comment type="caution">
    <text evidence="9">The sequence shown here is derived from an EMBL/GenBank/DDBJ whole genome shotgun (WGS) entry which is preliminary data.</text>
</comment>
<dbReference type="InterPro" id="IPR016186">
    <property type="entry name" value="C-type_lectin-like/link_sf"/>
</dbReference>
<dbReference type="PROSITE" id="PS01209">
    <property type="entry name" value="LDLRA_1"/>
    <property type="match status" value="1"/>
</dbReference>
<dbReference type="GO" id="GO:0005230">
    <property type="term" value="F:extracellular ligand-gated monoatomic ion channel activity"/>
    <property type="evidence" value="ECO:0007669"/>
    <property type="project" value="InterPro"/>
</dbReference>
<dbReference type="Gene3D" id="2.60.120.200">
    <property type="match status" value="1"/>
</dbReference>
<proteinExistence type="predicted"/>
<dbReference type="Gene3D" id="4.10.400.10">
    <property type="entry name" value="Low-density Lipoprotein Receptor"/>
    <property type="match status" value="1"/>
</dbReference>
<dbReference type="InterPro" id="IPR002172">
    <property type="entry name" value="LDrepeatLR_classA_rpt"/>
</dbReference>
<feature type="non-terminal residue" evidence="9">
    <location>
        <position position="676"/>
    </location>
</feature>
<keyword evidence="10" id="KW-1185">Reference proteome</keyword>